<name>A0A1E4TJU9_9ASCO</name>
<feature type="domain" description="Major facilitator superfamily (MFS) profile" evidence="7">
    <location>
        <begin position="39"/>
        <end position="501"/>
    </location>
</feature>
<dbReference type="GO" id="GO:0022857">
    <property type="term" value="F:transmembrane transporter activity"/>
    <property type="evidence" value="ECO:0007669"/>
    <property type="project" value="InterPro"/>
</dbReference>
<dbReference type="AlphaFoldDB" id="A0A1E4TJU9"/>
<dbReference type="Pfam" id="PF07690">
    <property type="entry name" value="MFS_1"/>
    <property type="match status" value="1"/>
</dbReference>
<reference evidence="9" key="1">
    <citation type="submission" date="2016-02" db="EMBL/GenBank/DDBJ databases">
        <title>Comparative genomics of biotechnologically important yeasts.</title>
        <authorList>
            <consortium name="DOE Joint Genome Institute"/>
            <person name="Riley R."/>
            <person name="Haridas S."/>
            <person name="Wolfe K.H."/>
            <person name="Lopes M.R."/>
            <person name="Hittinger C.T."/>
            <person name="Goker M."/>
            <person name="Salamov A."/>
            <person name="Wisecaver J."/>
            <person name="Long T.M."/>
            <person name="Aerts A.L."/>
            <person name="Barry K."/>
            <person name="Choi C."/>
            <person name="Clum A."/>
            <person name="Coughlan A.Y."/>
            <person name="Deshpande S."/>
            <person name="Douglass A.P."/>
            <person name="Hanson S.J."/>
            <person name="Klenk H.-P."/>
            <person name="Labutti K."/>
            <person name="Lapidus A."/>
            <person name="Lindquist E."/>
            <person name="Lipzen A."/>
            <person name="Meier-Kolthoff J.P."/>
            <person name="Ohm R.A."/>
            <person name="Otillar R.P."/>
            <person name="Pangilinan J."/>
            <person name="Peng Y."/>
            <person name="Rokas A."/>
            <person name="Rosa C.A."/>
            <person name="Scheuner C."/>
            <person name="Sibirny A.A."/>
            <person name="Slot J.C."/>
            <person name="Stielow J.B."/>
            <person name="Sun H."/>
            <person name="Kurtzman C.P."/>
            <person name="Blackwell M."/>
            <person name="Jeffries T.W."/>
            <person name="Grigoriev I.V."/>
        </authorList>
    </citation>
    <scope>NUCLEOTIDE SEQUENCE [LARGE SCALE GENOMIC DNA]</scope>
    <source>
        <strain evidence="9">NRRL Y-17796</strain>
    </source>
</reference>
<feature type="region of interest" description="Disordered" evidence="5">
    <location>
        <begin position="1"/>
        <end position="26"/>
    </location>
</feature>
<feature type="compositionally biased region" description="Basic and acidic residues" evidence="5">
    <location>
        <begin position="1"/>
        <end position="11"/>
    </location>
</feature>
<keyword evidence="4 6" id="KW-0472">Membrane</keyword>
<dbReference type="EMBL" id="KV453841">
    <property type="protein sequence ID" value="ODV91999.1"/>
    <property type="molecule type" value="Genomic_DNA"/>
</dbReference>
<dbReference type="GO" id="GO:0016020">
    <property type="term" value="C:membrane"/>
    <property type="evidence" value="ECO:0007669"/>
    <property type="project" value="UniProtKB-SubCell"/>
</dbReference>
<feature type="transmembrane region" description="Helical" evidence="6">
    <location>
        <begin position="234"/>
        <end position="252"/>
    </location>
</feature>
<evidence type="ECO:0000256" key="4">
    <source>
        <dbReference type="ARBA" id="ARBA00023136"/>
    </source>
</evidence>
<dbReference type="InterPro" id="IPR011701">
    <property type="entry name" value="MFS"/>
</dbReference>
<feature type="transmembrane region" description="Helical" evidence="6">
    <location>
        <begin position="73"/>
        <end position="93"/>
    </location>
</feature>
<keyword evidence="2 6" id="KW-0812">Transmembrane</keyword>
<feature type="transmembrane region" description="Helical" evidence="6">
    <location>
        <begin position="37"/>
        <end position="61"/>
    </location>
</feature>
<dbReference type="PROSITE" id="PS50850">
    <property type="entry name" value="MFS"/>
    <property type="match status" value="1"/>
</dbReference>
<dbReference type="OrthoDB" id="2130629at2759"/>
<dbReference type="PANTHER" id="PTHR42718:SF23">
    <property type="entry name" value="MAJOR FACILITATOR SUPERFAMILY (MFS) PROFILE DOMAIN-CONTAINING PROTEIN"/>
    <property type="match status" value="1"/>
</dbReference>
<feature type="compositionally biased region" description="Acidic residues" evidence="5">
    <location>
        <begin position="12"/>
        <end position="21"/>
    </location>
</feature>
<dbReference type="InterPro" id="IPR036259">
    <property type="entry name" value="MFS_trans_sf"/>
</dbReference>
<feature type="region of interest" description="Disordered" evidence="5">
    <location>
        <begin position="511"/>
        <end position="540"/>
    </location>
</feature>
<dbReference type="Gene3D" id="1.20.1250.20">
    <property type="entry name" value="MFS general substrate transporter like domains"/>
    <property type="match status" value="1"/>
</dbReference>
<feature type="transmembrane region" description="Helical" evidence="6">
    <location>
        <begin position="105"/>
        <end position="122"/>
    </location>
</feature>
<feature type="transmembrane region" description="Helical" evidence="6">
    <location>
        <begin position="264"/>
        <end position="283"/>
    </location>
</feature>
<feature type="transmembrane region" description="Helical" evidence="6">
    <location>
        <begin position="295"/>
        <end position="317"/>
    </location>
</feature>
<feature type="transmembrane region" description="Helical" evidence="6">
    <location>
        <begin position="369"/>
        <end position="388"/>
    </location>
</feature>
<gene>
    <name evidence="8" type="ORF">CANCADRAFT_80956</name>
</gene>
<feature type="transmembrane region" description="Helical" evidence="6">
    <location>
        <begin position="394"/>
        <end position="413"/>
    </location>
</feature>
<keyword evidence="9" id="KW-1185">Reference proteome</keyword>
<keyword evidence="3 6" id="KW-1133">Transmembrane helix</keyword>
<dbReference type="InterPro" id="IPR020846">
    <property type="entry name" value="MFS_dom"/>
</dbReference>
<evidence type="ECO:0000313" key="8">
    <source>
        <dbReference type="EMBL" id="ODV91999.1"/>
    </source>
</evidence>
<dbReference type="PANTHER" id="PTHR42718">
    <property type="entry name" value="MAJOR FACILITATOR SUPERFAMILY MULTIDRUG TRANSPORTER MFSC"/>
    <property type="match status" value="1"/>
</dbReference>
<proteinExistence type="predicted"/>
<feature type="transmembrane region" description="Helical" evidence="6">
    <location>
        <begin position="434"/>
        <end position="454"/>
    </location>
</feature>
<evidence type="ECO:0000256" key="6">
    <source>
        <dbReference type="SAM" id="Phobius"/>
    </source>
</evidence>
<evidence type="ECO:0000313" key="9">
    <source>
        <dbReference type="Proteomes" id="UP000095023"/>
    </source>
</evidence>
<protein>
    <recommendedName>
        <fullName evidence="7">Major facilitator superfamily (MFS) profile domain-containing protein</fullName>
    </recommendedName>
</protein>
<feature type="transmembrane region" description="Helical" evidence="6">
    <location>
        <begin position="134"/>
        <end position="152"/>
    </location>
</feature>
<feature type="transmembrane region" description="Helical" evidence="6">
    <location>
        <begin position="164"/>
        <end position="182"/>
    </location>
</feature>
<feature type="transmembrane region" description="Helical" evidence="6">
    <location>
        <begin position="194"/>
        <end position="213"/>
    </location>
</feature>
<sequence length="540" mass="58140">MASKEKTKTQLDDDVWPEGYDDPNQRPPVFKSATQEYLCLFSLTFAPSLTSLGLGIVQIGLPTIGRYYDIEGSTLSWALSAYSLTSGAFLLLFGSIADLIGRKNVVLWAYTWIAIWCLGSGFSPSFAGFAVMRALQGMSAAAAAPAAVGILGSNYRPGLRRNRVMAAFSAGAPLGFVFGAIAGGICDQFISWKASMWFVTIMYSFLAVLLYYATPADHITDWRESLAKLKELDFTGAGLLIVGMVLFTFALSQAESAEHKWKTPYIIVLIIIGALVLIGFFLYEMYIPRKPLMPYYLWQFSGFALVMSIAFFCWMTFGGVINTFMPLYFQNIRGYSPMLTVAAMLPQAVAGICVNIFAALFLHRIPGRILMLVAMVGFLSAALLWALMPPHLTYWAMAFPSTILSVIGADLMYNVANLHSLSAVPRAHQSTAAGTFNTILALGACIGVSAGSSISDSIVVTSGGNSSVSALVDGYRGAFWFGVGSAGLGLFGSLFLKIGTQGHNTKAADIEAETDQKHKKIGNDDDAVSTGAESATDIPR</sequence>
<accession>A0A1E4TJU9</accession>
<evidence type="ECO:0000259" key="7">
    <source>
        <dbReference type="PROSITE" id="PS50850"/>
    </source>
</evidence>
<evidence type="ECO:0000256" key="1">
    <source>
        <dbReference type="ARBA" id="ARBA00004141"/>
    </source>
</evidence>
<dbReference type="SUPFAM" id="SSF103473">
    <property type="entry name" value="MFS general substrate transporter"/>
    <property type="match status" value="2"/>
</dbReference>
<organism evidence="8 9">
    <name type="scientific">Tortispora caseinolytica NRRL Y-17796</name>
    <dbReference type="NCBI Taxonomy" id="767744"/>
    <lineage>
        <taxon>Eukaryota</taxon>
        <taxon>Fungi</taxon>
        <taxon>Dikarya</taxon>
        <taxon>Ascomycota</taxon>
        <taxon>Saccharomycotina</taxon>
        <taxon>Trigonopsidomycetes</taxon>
        <taxon>Trigonopsidales</taxon>
        <taxon>Trigonopsidaceae</taxon>
        <taxon>Tortispora</taxon>
    </lineage>
</organism>
<evidence type="ECO:0000256" key="5">
    <source>
        <dbReference type="SAM" id="MobiDB-lite"/>
    </source>
</evidence>
<feature type="transmembrane region" description="Helical" evidence="6">
    <location>
        <begin position="337"/>
        <end position="362"/>
    </location>
</feature>
<comment type="subcellular location">
    <subcellularLocation>
        <location evidence="1">Membrane</location>
        <topology evidence="1">Multi-pass membrane protein</topology>
    </subcellularLocation>
</comment>
<dbReference type="Gene3D" id="1.20.1720.10">
    <property type="entry name" value="Multidrug resistance protein D"/>
    <property type="match status" value="1"/>
</dbReference>
<dbReference type="Proteomes" id="UP000095023">
    <property type="component" value="Unassembled WGS sequence"/>
</dbReference>
<feature type="transmembrane region" description="Helical" evidence="6">
    <location>
        <begin position="474"/>
        <end position="496"/>
    </location>
</feature>
<evidence type="ECO:0000256" key="3">
    <source>
        <dbReference type="ARBA" id="ARBA00022989"/>
    </source>
</evidence>
<evidence type="ECO:0000256" key="2">
    <source>
        <dbReference type="ARBA" id="ARBA00022692"/>
    </source>
</evidence>